<dbReference type="Gene3D" id="3.40.50.150">
    <property type="entry name" value="Vaccinia Virus protein VP39"/>
    <property type="match status" value="1"/>
</dbReference>
<gene>
    <name evidence="1" type="ORF">DSL72_005464</name>
</gene>
<dbReference type="AlphaFoldDB" id="A0A8A3PFN1"/>
<accession>A0A8A3PFN1</accession>
<keyword evidence="2" id="KW-1185">Reference proteome</keyword>
<reference evidence="1" key="1">
    <citation type="submission" date="2020-10" db="EMBL/GenBank/DDBJ databases">
        <title>Genome Sequence of Monilinia vaccinii-corymbosi Sheds Light on Mummy Berry Disease Infection of Blueberry and Mating Type.</title>
        <authorList>
            <person name="Yow A.G."/>
            <person name="Zhang Y."/>
            <person name="Bansal K."/>
            <person name="Eacker S.M."/>
            <person name="Sullivan S."/>
            <person name="Liachko I."/>
            <person name="Cubeta M.A."/>
            <person name="Rollins J.A."/>
            <person name="Ashrafi H."/>
        </authorList>
    </citation>
    <scope>NUCLEOTIDE SEQUENCE</scope>
    <source>
        <strain evidence="1">RL-1</strain>
    </source>
</reference>
<name>A0A8A3PFN1_9HELO</name>
<dbReference type="Proteomes" id="UP000672032">
    <property type="component" value="Chromosome 4"/>
</dbReference>
<evidence type="ECO:0008006" key="3">
    <source>
        <dbReference type="Google" id="ProtNLM"/>
    </source>
</evidence>
<proteinExistence type="predicted"/>
<dbReference type="InterPro" id="IPR029063">
    <property type="entry name" value="SAM-dependent_MTases_sf"/>
</dbReference>
<sequence>MLVQVIAIDIYPFQPETVPENLYLQVDDLNNRFTFQAHNFDLVHSRLMAAAIHANRWAGYLQDMLRVVRPGGWCQLVELYHNAQSDNGRLTNDHALRQWSSSYVQSLNGLKDLRIALRLPAMMRAAGFVEIEYRMIPLHTCGVSFRFHNVKNLDTMGQFPNQHVLTSRLGNNDLFHVERLVHVVKRSVNSDCAEKHTSNSLTDPREHDIGTANRENVQQFLGSIAVYPFTERLGMSIQDVQLLVAQARREADDPALKVKANPER</sequence>
<dbReference type="OrthoDB" id="506498at2759"/>
<evidence type="ECO:0000313" key="1">
    <source>
        <dbReference type="EMBL" id="QSZ33890.1"/>
    </source>
</evidence>
<evidence type="ECO:0000313" key="2">
    <source>
        <dbReference type="Proteomes" id="UP000672032"/>
    </source>
</evidence>
<dbReference type="SUPFAM" id="SSF53335">
    <property type="entry name" value="S-adenosyl-L-methionine-dependent methyltransferases"/>
    <property type="match status" value="1"/>
</dbReference>
<dbReference type="EMBL" id="CP063408">
    <property type="protein sequence ID" value="QSZ33890.1"/>
    <property type="molecule type" value="Genomic_DNA"/>
</dbReference>
<organism evidence="1 2">
    <name type="scientific">Monilinia vaccinii-corymbosi</name>
    <dbReference type="NCBI Taxonomy" id="61207"/>
    <lineage>
        <taxon>Eukaryota</taxon>
        <taxon>Fungi</taxon>
        <taxon>Dikarya</taxon>
        <taxon>Ascomycota</taxon>
        <taxon>Pezizomycotina</taxon>
        <taxon>Leotiomycetes</taxon>
        <taxon>Helotiales</taxon>
        <taxon>Sclerotiniaceae</taxon>
        <taxon>Monilinia</taxon>
    </lineage>
</organism>
<protein>
    <recommendedName>
        <fullName evidence="3">Methyltransferase type 11 domain-containing protein</fullName>
    </recommendedName>
</protein>